<accession>A0A4R0RGZ8</accession>
<name>A0A4R0RGZ8_9APHY</name>
<dbReference type="SUPFAM" id="SSF52047">
    <property type="entry name" value="RNI-like"/>
    <property type="match status" value="1"/>
</dbReference>
<comment type="caution">
    <text evidence="1">The sequence shown here is derived from an EMBL/GenBank/DDBJ whole genome shotgun (WGS) entry which is preliminary data.</text>
</comment>
<protein>
    <recommendedName>
        <fullName evidence="3">F-box domain-containing protein</fullName>
    </recommendedName>
</protein>
<dbReference type="Gene3D" id="3.80.10.10">
    <property type="entry name" value="Ribonuclease Inhibitor"/>
    <property type="match status" value="1"/>
</dbReference>
<proteinExistence type="predicted"/>
<evidence type="ECO:0000313" key="2">
    <source>
        <dbReference type="Proteomes" id="UP000292702"/>
    </source>
</evidence>
<sequence length="444" mass="50368">MPLSTTLHVFPPARSTNALPSPTILSRFIWAPPCRFKIHTQNYRHDANKKSLITLKDCSLVSQYWHRVARKHLLSRIHVDTDNQKRNLSSFAQFITDDPSRSNYITTLDVDGEGSCTVYQLFAVLKHLTRLQVLTVSMILILPADAAEVGEFRLPMQLQELSTVNCFVGSPTRTWNALFDLVNMFPRVRKLVLLNVGIEETLQSVYSDAGSKLRSQLVHHGKTLVEATFNYMAPASNDLESDDSFHELLRQRLDVRSTPSLELFPTWRITPQLQQSLDAMENLKSIRIDRINDVDDIDLLSLRTCTSLETITFNIIMYRMSGEHPLAEWLAVLTTISRIIRTSAHPSPLKTIQLIIKFLGYSRESTSSQEIVERLDCLDWSALVSAVASLDKLTALNIQYVPCYDWESSTPSPALHGSTERIRKLLNLKASIKAQVKTVSRYEA</sequence>
<dbReference type="EMBL" id="RWJN01000135">
    <property type="protein sequence ID" value="TCD66432.1"/>
    <property type="molecule type" value="Genomic_DNA"/>
</dbReference>
<evidence type="ECO:0008006" key="3">
    <source>
        <dbReference type="Google" id="ProtNLM"/>
    </source>
</evidence>
<reference evidence="1 2" key="1">
    <citation type="submission" date="2018-11" db="EMBL/GenBank/DDBJ databases">
        <title>Genome assembly of Steccherinum ochraceum LE-BIN_3174, the white-rot fungus of the Steccherinaceae family (The Residual Polyporoid clade, Polyporales, Basidiomycota).</title>
        <authorList>
            <person name="Fedorova T.V."/>
            <person name="Glazunova O.A."/>
            <person name="Landesman E.O."/>
            <person name="Moiseenko K.V."/>
            <person name="Psurtseva N.V."/>
            <person name="Savinova O.S."/>
            <person name="Shakhova N.V."/>
            <person name="Tyazhelova T.V."/>
            <person name="Vasina D.V."/>
        </authorList>
    </citation>
    <scope>NUCLEOTIDE SEQUENCE [LARGE SCALE GENOMIC DNA]</scope>
    <source>
        <strain evidence="1 2">LE-BIN_3174</strain>
    </source>
</reference>
<keyword evidence="2" id="KW-1185">Reference proteome</keyword>
<evidence type="ECO:0000313" key="1">
    <source>
        <dbReference type="EMBL" id="TCD66432.1"/>
    </source>
</evidence>
<dbReference type="InterPro" id="IPR032675">
    <property type="entry name" value="LRR_dom_sf"/>
</dbReference>
<gene>
    <name evidence="1" type="ORF">EIP91_001368</name>
</gene>
<organism evidence="1 2">
    <name type="scientific">Steccherinum ochraceum</name>
    <dbReference type="NCBI Taxonomy" id="92696"/>
    <lineage>
        <taxon>Eukaryota</taxon>
        <taxon>Fungi</taxon>
        <taxon>Dikarya</taxon>
        <taxon>Basidiomycota</taxon>
        <taxon>Agaricomycotina</taxon>
        <taxon>Agaricomycetes</taxon>
        <taxon>Polyporales</taxon>
        <taxon>Steccherinaceae</taxon>
        <taxon>Steccherinum</taxon>
    </lineage>
</organism>
<dbReference type="AlphaFoldDB" id="A0A4R0RGZ8"/>
<dbReference type="Proteomes" id="UP000292702">
    <property type="component" value="Unassembled WGS sequence"/>
</dbReference>